<evidence type="ECO:0000313" key="3">
    <source>
        <dbReference type="EMBL" id="QOL49600.1"/>
    </source>
</evidence>
<evidence type="ECO:0000259" key="2">
    <source>
        <dbReference type="SMART" id="SM00460"/>
    </source>
</evidence>
<dbReference type="SMART" id="SM00460">
    <property type="entry name" value="TGc"/>
    <property type="match status" value="1"/>
</dbReference>
<dbReference type="Pfam" id="PF13559">
    <property type="entry name" value="DUF4129"/>
    <property type="match status" value="1"/>
</dbReference>
<feature type="transmembrane region" description="Helical" evidence="1">
    <location>
        <begin position="143"/>
        <end position="161"/>
    </location>
</feature>
<dbReference type="InterPro" id="IPR052901">
    <property type="entry name" value="Bact_TGase-like"/>
</dbReference>
<keyword evidence="1" id="KW-1133">Transmembrane helix</keyword>
<feature type="transmembrane region" description="Helical" evidence="1">
    <location>
        <begin position="119"/>
        <end position="137"/>
    </location>
</feature>
<reference evidence="3 4" key="1">
    <citation type="submission" date="2020-10" db="EMBL/GenBank/DDBJ databases">
        <title>Genome sequencing of Massilia sp. LPB0304.</title>
        <authorList>
            <person name="Kim J."/>
        </authorList>
    </citation>
    <scope>NUCLEOTIDE SEQUENCE [LARGE SCALE GENOMIC DNA]</scope>
    <source>
        <strain evidence="3 4">LPB0304</strain>
    </source>
</reference>
<organism evidence="3 4">
    <name type="scientific">Massilia litorea</name>
    <dbReference type="NCBI Taxonomy" id="2769491"/>
    <lineage>
        <taxon>Bacteria</taxon>
        <taxon>Pseudomonadati</taxon>
        <taxon>Pseudomonadota</taxon>
        <taxon>Betaproteobacteria</taxon>
        <taxon>Burkholderiales</taxon>
        <taxon>Oxalobacteraceae</taxon>
        <taxon>Telluria group</taxon>
        <taxon>Massilia</taxon>
    </lineage>
</organism>
<evidence type="ECO:0000313" key="4">
    <source>
        <dbReference type="Proteomes" id="UP000593875"/>
    </source>
</evidence>
<dbReference type="SUPFAM" id="SSF54001">
    <property type="entry name" value="Cysteine proteinases"/>
    <property type="match status" value="1"/>
</dbReference>
<dbReference type="Gene3D" id="3.10.620.30">
    <property type="match status" value="1"/>
</dbReference>
<evidence type="ECO:0000256" key="1">
    <source>
        <dbReference type="SAM" id="Phobius"/>
    </source>
</evidence>
<protein>
    <submittedName>
        <fullName evidence="3">DUF3488 domain-containing transglutaminase family protein</fullName>
    </submittedName>
</protein>
<dbReference type="InterPro" id="IPR038765">
    <property type="entry name" value="Papain-like_cys_pep_sf"/>
</dbReference>
<feature type="transmembrane region" description="Helical" evidence="1">
    <location>
        <begin position="28"/>
        <end position="57"/>
    </location>
</feature>
<feature type="domain" description="Transglutaminase-like" evidence="2">
    <location>
        <begin position="421"/>
        <end position="492"/>
    </location>
</feature>
<dbReference type="KEGG" id="mlir:LPB04_22435"/>
<keyword evidence="4" id="KW-1185">Reference proteome</keyword>
<dbReference type="PANTHER" id="PTHR42736">
    <property type="entry name" value="PROTEIN-GLUTAMINE GAMMA-GLUTAMYLTRANSFERASE"/>
    <property type="match status" value="1"/>
</dbReference>
<dbReference type="EMBL" id="CP062941">
    <property type="protein sequence ID" value="QOL49600.1"/>
    <property type="molecule type" value="Genomic_DNA"/>
</dbReference>
<dbReference type="AlphaFoldDB" id="A0A7L9U3Z7"/>
<dbReference type="Pfam" id="PF01841">
    <property type="entry name" value="Transglut_core"/>
    <property type="match status" value="1"/>
</dbReference>
<proteinExistence type="predicted"/>
<feature type="transmembrane region" description="Helical" evidence="1">
    <location>
        <begin position="173"/>
        <end position="195"/>
    </location>
</feature>
<dbReference type="InterPro" id="IPR025403">
    <property type="entry name" value="TgpA-like_C"/>
</dbReference>
<dbReference type="InterPro" id="IPR021878">
    <property type="entry name" value="TgpA_N"/>
</dbReference>
<sequence length="678" mass="74792">MKALPASPFATHLARLQALPRDKADTLLLLASALLVLAPHVAHLPAWVSALCALTLLWRGAITLLGKRMPPSLLLLPLAAAAMFGVAQSYQTLLGRDAGVAMLVLLVTFKMLEMHARRDLFVVVFLCLFLVLTNFFYEQGIGTALLMALSVLALLTAQLSFQFTGAVPPLRRRFLMSAKLLGLAAPLALLLFFLFPRIEGPLWGLPGDAIGARSGMSETMAPGTMANLAQSGEPAFRVRFEGRPPPQEQLYWRGPVLGAYDGRTWTRIDQRLRRRSAQQPPSLSVGGKPVTYDITLEPSSTRWLFALEMPRRLPELDGNSANVSGEFELTASAPVESRLRYRMSSYLDYRLQPAGLPEDADQWLQLPADSNPRALLAGLALRAEPDPRRRVDAVLGRFRRENYVYTLNPPLLGRDAVDDFLYGSRAGFCEHYSGAFVFLMRAAGVPARVVTGYQGGELNPLDGYVTVRQSDAHAWAEVWLPGRGWVRVDPTAAVAPERVRRGLDGAIPPRAPFGIEGLGRFMQLDGTSNPWIAQLRYAAGAVNNGWNQWVLNYTPQRQRGVVERVQSSLLDWRMPVLLASLTSVLLLWRFLLRRRSSDPIDALYSALCSRLARLGLARSADEGPRAYCARISAAATLAPPAQAAAAEFLGRYSDWRYAPRRNDAHLAATLKRLLSQVR</sequence>
<gene>
    <name evidence="3" type="ORF">LPB04_22435</name>
</gene>
<dbReference type="Pfam" id="PF11992">
    <property type="entry name" value="TgpA_N"/>
    <property type="match status" value="1"/>
</dbReference>
<keyword evidence="1" id="KW-0472">Membrane</keyword>
<dbReference type="RefSeq" id="WP_193686636.1">
    <property type="nucleotide sequence ID" value="NZ_CP062941.1"/>
</dbReference>
<dbReference type="Proteomes" id="UP000593875">
    <property type="component" value="Chromosome"/>
</dbReference>
<accession>A0A7L9U3Z7</accession>
<dbReference type="PANTHER" id="PTHR42736:SF1">
    <property type="entry name" value="PROTEIN-GLUTAMINE GAMMA-GLUTAMYLTRANSFERASE"/>
    <property type="match status" value="1"/>
</dbReference>
<name>A0A7L9U3Z7_9BURK</name>
<keyword evidence="1" id="KW-0812">Transmembrane</keyword>
<dbReference type="InterPro" id="IPR002931">
    <property type="entry name" value="Transglutaminase-like"/>
</dbReference>